<gene>
    <name evidence="2" type="ORF">SAMN06297468_1527</name>
</gene>
<evidence type="ECO:0000313" key="3">
    <source>
        <dbReference type="Proteomes" id="UP000194420"/>
    </source>
</evidence>
<keyword evidence="1" id="KW-0732">Signal</keyword>
<evidence type="ECO:0000256" key="1">
    <source>
        <dbReference type="SAM" id="SignalP"/>
    </source>
</evidence>
<protein>
    <recommendedName>
        <fullName evidence="4">DUF3604 domain-containing protein</fullName>
    </recommendedName>
</protein>
<feature type="chain" id="PRO_5011012082" description="DUF3604 domain-containing protein" evidence="1">
    <location>
        <begin position="30"/>
        <end position="617"/>
    </location>
</feature>
<dbReference type="InterPro" id="IPR016195">
    <property type="entry name" value="Pol/histidinol_Pase-like"/>
</dbReference>
<feature type="signal peptide" evidence="1">
    <location>
        <begin position="1"/>
        <end position="29"/>
    </location>
</feature>
<evidence type="ECO:0000313" key="2">
    <source>
        <dbReference type="EMBL" id="SMQ69324.1"/>
    </source>
</evidence>
<accession>A0A1Y6F380</accession>
<dbReference type="EMBL" id="FXWG01000002">
    <property type="protein sequence ID" value="SMQ69324.1"/>
    <property type="molecule type" value="Genomic_DNA"/>
</dbReference>
<dbReference type="Proteomes" id="UP000194420">
    <property type="component" value="Unassembled WGS sequence"/>
</dbReference>
<dbReference type="PROSITE" id="PS51257">
    <property type="entry name" value="PROKAR_LIPOPROTEIN"/>
    <property type="match status" value="1"/>
</dbReference>
<keyword evidence="3" id="KW-1185">Reference proteome</keyword>
<name>A0A1Y6F380_9SPHN</name>
<evidence type="ECO:0008006" key="4">
    <source>
        <dbReference type="Google" id="ProtNLM"/>
    </source>
</evidence>
<organism evidence="2 3">
    <name type="scientific">Altererythrobacter xiamenensis</name>
    <dbReference type="NCBI Taxonomy" id="1316679"/>
    <lineage>
        <taxon>Bacteria</taxon>
        <taxon>Pseudomonadati</taxon>
        <taxon>Pseudomonadota</taxon>
        <taxon>Alphaproteobacteria</taxon>
        <taxon>Sphingomonadales</taxon>
        <taxon>Erythrobacteraceae</taxon>
        <taxon>Altererythrobacter</taxon>
    </lineage>
</organism>
<reference evidence="3" key="1">
    <citation type="submission" date="2017-04" db="EMBL/GenBank/DDBJ databases">
        <authorList>
            <person name="Varghese N."/>
            <person name="Submissions S."/>
        </authorList>
    </citation>
    <scope>NUCLEOTIDE SEQUENCE [LARGE SCALE GENOMIC DNA]</scope>
</reference>
<dbReference type="Pfam" id="PF12228">
    <property type="entry name" value="DUF3604"/>
    <property type="match status" value="2"/>
</dbReference>
<dbReference type="Gene3D" id="3.20.20.140">
    <property type="entry name" value="Metal-dependent hydrolases"/>
    <property type="match status" value="1"/>
</dbReference>
<dbReference type="AlphaFoldDB" id="A0A1Y6F380"/>
<sequence length="617" mass="68726">MSISRQTAKRAMIGRSTWAVLAVATCALAGCAEQTSLPAQTDLEASTGVALAPYPQEVYWGDLHVHTNLSFDSNTFGNERLGPDDAYRFAAGETVVASSGRSAKLAKPLDFLMVADHAEFLGVLSAVRDDERGIVETTLGSRWSGYMRGENGLRDVMDDYVAMVTRAKPMDLPGKAFEKTSWNKLIEAAEQHNRPGQFTAFAGYEWTSMPGGRNLHRVVMFRDGPDKTRQTLPFSALESDDPERLWDYLASYEQSTGGEVMAIAHNGNLSGGLMFDDTGMDGKPLTADYAKRRSRWEPVYEVTQVKGDGEAHPLLSPDDRYADFETFYETDITMRPRSEDPEALRKGLQGDYARAGLKKGLRYTEELGFNPFQFGLMGSTDSHTALATADDDNFWGKFLDSEPGPERLQSKMGGNLWGNAGLSASGYTGVWARANTREEIFAAFKRREVYATTGPRMRLRVFAGWNFAQSDFQRRDADAFGYDAGVPMGGILRKASGAERPTLLIRALKDPDGAPLERVQVVKGWLDSDGEAQERVFDVAVAKRGTALFDIAWTDPQFEADQQAFYYVRLLQVPTKRWTTYDAERYGIDIPEGIPRMIRERAYSSPIWYRPDLSKSR</sequence>
<dbReference type="InterPro" id="IPR022028">
    <property type="entry name" value="DUF3604"/>
</dbReference>
<dbReference type="SUPFAM" id="SSF89550">
    <property type="entry name" value="PHP domain-like"/>
    <property type="match status" value="1"/>
</dbReference>
<proteinExistence type="predicted"/>